<name>A0A0F9MNY1_9ZZZZ</name>
<evidence type="ECO:0000313" key="1">
    <source>
        <dbReference type="EMBL" id="KKM78500.1"/>
    </source>
</evidence>
<gene>
    <name evidence="1" type="ORF">LCGC14_1359280</name>
</gene>
<comment type="caution">
    <text evidence="1">The sequence shown here is derived from an EMBL/GenBank/DDBJ whole genome shotgun (WGS) entry which is preliminary data.</text>
</comment>
<protein>
    <submittedName>
        <fullName evidence="1">Uncharacterized protein</fullName>
    </submittedName>
</protein>
<dbReference type="EMBL" id="LAZR01008481">
    <property type="protein sequence ID" value="KKM78500.1"/>
    <property type="molecule type" value="Genomic_DNA"/>
</dbReference>
<reference evidence="1" key="1">
    <citation type="journal article" date="2015" name="Nature">
        <title>Complex archaea that bridge the gap between prokaryotes and eukaryotes.</title>
        <authorList>
            <person name="Spang A."/>
            <person name="Saw J.H."/>
            <person name="Jorgensen S.L."/>
            <person name="Zaremba-Niedzwiedzka K."/>
            <person name="Martijn J."/>
            <person name="Lind A.E."/>
            <person name="van Eijk R."/>
            <person name="Schleper C."/>
            <person name="Guy L."/>
            <person name="Ettema T.J."/>
        </authorList>
    </citation>
    <scope>NUCLEOTIDE SEQUENCE</scope>
</reference>
<proteinExistence type="predicted"/>
<dbReference type="AlphaFoldDB" id="A0A0F9MNY1"/>
<sequence length="58" mass="6834">MGCSNYALPMYSLEDQFLGCDKKPVSDSLLRLWIEKACEEENYEWARECQGEIIRRNT</sequence>
<organism evidence="1">
    <name type="scientific">marine sediment metagenome</name>
    <dbReference type="NCBI Taxonomy" id="412755"/>
    <lineage>
        <taxon>unclassified sequences</taxon>
        <taxon>metagenomes</taxon>
        <taxon>ecological metagenomes</taxon>
    </lineage>
</organism>
<accession>A0A0F9MNY1</accession>